<evidence type="ECO:0000313" key="3">
    <source>
        <dbReference type="EMBL" id="CAD6248811.1"/>
    </source>
</evidence>
<feature type="transmembrane region" description="Helical" evidence="2">
    <location>
        <begin position="109"/>
        <end position="128"/>
    </location>
</feature>
<keyword evidence="2" id="KW-1133">Transmembrane helix</keyword>
<evidence type="ECO:0000256" key="1">
    <source>
        <dbReference type="SAM" id="MobiDB-lite"/>
    </source>
</evidence>
<dbReference type="AlphaFoldDB" id="A0A811PYC6"/>
<reference evidence="3" key="1">
    <citation type="submission" date="2020-10" db="EMBL/GenBank/DDBJ databases">
        <authorList>
            <person name="Han B."/>
            <person name="Lu T."/>
            <person name="Zhao Q."/>
            <person name="Huang X."/>
            <person name="Zhao Y."/>
        </authorList>
    </citation>
    <scope>NUCLEOTIDE SEQUENCE</scope>
</reference>
<sequence length="231" mass="25470">MRRQPSTGDAVGTPRGLARSSSGVWWKLMGDASTGDASEVDRQLRGIADEEAAVRARVERRHAGAPAVRRKITGASMGLEVVALLYGLWRARRRGNGRAPTNTRPLLLLLLAVPAALATVALAAFGCFRNMLDRRDEQQLERLRAERKAKIGSFRGSHHNLQKLIQKYDPEEDADDSNTDAAATAHGDSKTTKKLKRTHSRLSFQFHVGEEETNEMTKPANAMQSSVCRRS</sequence>
<dbReference type="Proteomes" id="UP000604825">
    <property type="component" value="Unassembled WGS sequence"/>
</dbReference>
<gene>
    <name evidence="3" type="ORF">NCGR_LOCUS32696</name>
</gene>
<evidence type="ECO:0000313" key="4">
    <source>
        <dbReference type="Proteomes" id="UP000604825"/>
    </source>
</evidence>
<proteinExistence type="predicted"/>
<evidence type="ECO:0000256" key="2">
    <source>
        <dbReference type="SAM" id="Phobius"/>
    </source>
</evidence>
<dbReference type="OrthoDB" id="684825at2759"/>
<keyword evidence="4" id="KW-1185">Reference proteome</keyword>
<feature type="transmembrane region" description="Helical" evidence="2">
    <location>
        <begin position="72"/>
        <end position="89"/>
    </location>
</feature>
<protein>
    <submittedName>
        <fullName evidence="3">Uncharacterized protein</fullName>
    </submittedName>
</protein>
<accession>A0A811PYC6</accession>
<dbReference type="PANTHER" id="PTHR22166:SF26">
    <property type="entry name" value="OS02G0830500 PROTEIN"/>
    <property type="match status" value="1"/>
</dbReference>
<dbReference type="GO" id="GO:0071782">
    <property type="term" value="C:endoplasmic reticulum tubular network"/>
    <property type="evidence" value="ECO:0007669"/>
    <property type="project" value="TreeGrafter"/>
</dbReference>
<dbReference type="GO" id="GO:0071786">
    <property type="term" value="P:endoplasmic reticulum tubular network organization"/>
    <property type="evidence" value="ECO:0007669"/>
    <property type="project" value="InterPro"/>
</dbReference>
<keyword evidence="2" id="KW-0472">Membrane</keyword>
<keyword evidence="2" id="KW-0812">Transmembrane</keyword>
<comment type="caution">
    <text evidence="3">The sequence shown here is derived from an EMBL/GenBank/DDBJ whole genome shotgun (WGS) entry which is preliminary data.</text>
</comment>
<feature type="region of interest" description="Disordered" evidence="1">
    <location>
        <begin position="170"/>
        <end position="231"/>
    </location>
</feature>
<dbReference type="EMBL" id="CAJGYO010000008">
    <property type="protein sequence ID" value="CAD6248811.1"/>
    <property type="molecule type" value="Genomic_DNA"/>
</dbReference>
<organism evidence="3 4">
    <name type="scientific">Miscanthus lutarioriparius</name>
    <dbReference type="NCBI Taxonomy" id="422564"/>
    <lineage>
        <taxon>Eukaryota</taxon>
        <taxon>Viridiplantae</taxon>
        <taxon>Streptophyta</taxon>
        <taxon>Embryophyta</taxon>
        <taxon>Tracheophyta</taxon>
        <taxon>Spermatophyta</taxon>
        <taxon>Magnoliopsida</taxon>
        <taxon>Liliopsida</taxon>
        <taxon>Poales</taxon>
        <taxon>Poaceae</taxon>
        <taxon>PACMAD clade</taxon>
        <taxon>Panicoideae</taxon>
        <taxon>Andropogonodae</taxon>
        <taxon>Andropogoneae</taxon>
        <taxon>Saccharinae</taxon>
        <taxon>Miscanthus</taxon>
    </lineage>
</organism>
<feature type="compositionally biased region" description="Polar residues" evidence="1">
    <location>
        <begin position="222"/>
        <end position="231"/>
    </location>
</feature>
<name>A0A811PYC6_9POAL</name>
<dbReference type="InterPro" id="IPR040115">
    <property type="entry name" value="Lnp"/>
</dbReference>
<dbReference type="PANTHER" id="PTHR22166">
    <property type="entry name" value="ENDOPLASMIC RETICULUM JUNCTION FORMATION PROTEIN LUNAPARK"/>
    <property type="match status" value="1"/>
</dbReference>